<dbReference type="EMBL" id="KB096785">
    <property type="protein sequence ID" value="ESO01329.1"/>
    <property type="molecule type" value="Genomic_DNA"/>
</dbReference>
<evidence type="ECO:0000313" key="4">
    <source>
        <dbReference type="Proteomes" id="UP000015101"/>
    </source>
</evidence>
<feature type="region of interest" description="Disordered" evidence="1">
    <location>
        <begin position="367"/>
        <end position="402"/>
    </location>
</feature>
<evidence type="ECO:0000313" key="2">
    <source>
        <dbReference type="EMBL" id="ESO01329.1"/>
    </source>
</evidence>
<feature type="compositionally biased region" description="Low complexity" evidence="1">
    <location>
        <begin position="367"/>
        <end position="386"/>
    </location>
</feature>
<feature type="compositionally biased region" description="Low complexity" evidence="1">
    <location>
        <begin position="108"/>
        <end position="129"/>
    </location>
</feature>
<dbReference type="KEGG" id="hro:HELRODRAFT_174883"/>
<dbReference type="InParanoid" id="T1F8K6"/>
<sequence>MNEIRQLGSVEKLLLYLKLPEKVKIFQTFCATNEYSYVTFCEFCKRLKAIYNPPSRRTGPRDCSVPTYFGIRYRETILDFGPPDLSIFRRGKRSQSAVNGNETEDKNISNNNYSNNNNNSNNYNNNNNDSNKKDINDTNIHESQTIYCSKNSLSDGVNSINNNVNNNYCSNDKKANGNKPPGNNDDDHMSDNDYDLDDEKDDDDDEDDDDCMDGGDDGDDDDVEMMMKWNHVVKLSSKNVILSWAAKIIADDSVKFLKYRHLAEYLVMNKLVDENTKDFLVLQSSMKKQINTPPSTANSAPEASHLSTTKKKLHDTLVQKCQLIKQKNRASNQESSFHQCTQQCAQQCTHQRVHQGLNQTQQIMMFQPQRQQQQQKTTNTATSHSNSTHHNHSSRQKCQGTSLKVRSFSSADCKVKKFDDSSKSTKAATTTASNQLKRPASAAQHKFLLPKMLKMEDAVVGSSNPTAPTNNQPMLLMLSTPVKNGTTANMTPMFLAVAPNSATVSNIFLPQQLQHLQQVLLQQQQLQTVQPQHQPLQQPQLQQQPKHQKVPTHQQKIQQQQIPQQPLFQQVQQQQQQQIQQPQQRKLKQQQPLLQQLQPIRQPQQQQQLTQQQLTQQQLTQQQLTPQQLTQLQQQLQQQNANAQKPHTFPNNFRLILATKPSDDNKMKPIQVHTHKIPLKEESLDSSNLKPAAVELTTSSASPSSVFEKLNKGSQFIKSVLNGAAKDPFGSNAKHSSDPNAPIQQFVTLKKGNNNPAISVGDPTDINNKTSYANTSNFIQMKPLRSYSRHPFSNVTISKLLGMNQPSQNSSNYIATGSVTSLPLANKNITNNNFSKLPIGNRKTVISLVKLTPITMVITRRDHSSMRVHPFLI</sequence>
<reference evidence="3" key="3">
    <citation type="submission" date="2015-06" db="UniProtKB">
        <authorList>
            <consortium name="EnsemblMetazoa"/>
        </authorList>
    </citation>
    <scope>IDENTIFICATION</scope>
</reference>
<feature type="compositionally biased region" description="Low complexity" evidence="1">
    <location>
        <begin position="424"/>
        <end position="433"/>
    </location>
</feature>
<dbReference type="HOGENOM" id="CLU_329089_0_0_1"/>
<protein>
    <submittedName>
        <fullName evidence="2 3">Uncharacterized protein</fullName>
    </submittedName>
</protein>
<feature type="region of interest" description="Disordered" evidence="1">
    <location>
        <begin position="171"/>
        <end position="223"/>
    </location>
</feature>
<feature type="region of interest" description="Disordered" evidence="1">
    <location>
        <begin position="419"/>
        <end position="441"/>
    </location>
</feature>
<evidence type="ECO:0000313" key="3">
    <source>
        <dbReference type="EnsemblMetazoa" id="HelroP174883"/>
    </source>
</evidence>
<dbReference type="GeneID" id="20205155"/>
<dbReference type="CTD" id="20205155"/>
<feature type="compositionally biased region" description="Acidic residues" evidence="1">
    <location>
        <begin position="192"/>
        <end position="223"/>
    </location>
</feature>
<organism evidence="3 4">
    <name type="scientific">Helobdella robusta</name>
    <name type="common">Californian leech</name>
    <dbReference type="NCBI Taxonomy" id="6412"/>
    <lineage>
        <taxon>Eukaryota</taxon>
        <taxon>Metazoa</taxon>
        <taxon>Spiralia</taxon>
        <taxon>Lophotrochozoa</taxon>
        <taxon>Annelida</taxon>
        <taxon>Clitellata</taxon>
        <taxon>Hirudinea</taxon>
        <taxon>Rhynchobdellida</taxon>
        <taxon>Glossiphoniidae</taxon>
        <taxon>Helobdella</taxon>
    </lineage>
</organism>
<dbReference type="EnsemblMetazoa" id="HelroT174883">
    <property type="protein sequence ID" value="HelroP174883"/>
    <property type="gene ID" value="HelroG174883"/>
</dbReference>
<proteinExistence type="predicted"/>
<name>T1F8K6_HELRO</name>
<dbReference type="GO" id="GO:0005634">
    <property type="term" value="C:nucleus"/>
    <property type="evidence" value="ECO:0000318"/>
    <property type="project" value="GO_Central"/>
</dbReference>
<feature type="compositionally biased region" description="Low complexity" evidence="1">
    <location>
        <begin position="531"/>
        <end position="545"/>
    </location>
</feature>
<reference evidence="4" key="1">
    <citation type="submission" date="2012-12" db="EMBL/GenBank/DDBJ databases">
        <authorList>
            <person name="Hellsten U."/>
            <person name="Grimwood J."/>
            <person name="Chapman J.A."/>
            <person name="Shapiro H."/>
            <person name="Aerts A."/>
            <person name="Otillar R.P."/>
            <person name="Terry A.Y."/>
            <person name="Boore J.L."/>
            <person name="Simakov O."/>
            <person name="Marletaz F."/>
            <person name="Cho S.-J."/>
            <person name="Edsinger-Gonzales E."/>
            <person name="Havlak P."/>
            <person name="Kuo D.-H."/>
            <person name="Larsson T."/>
            <person name="Lv J."/>
            <person name="Arendt D."/>
            <person name="Savage R."/>
            <person name="Osoegawa K."/>
            <person name="de Jong P."/>
            <person name="Lindberg D.R."/>
            <person name="Seaver E.C."/>
            <person name="Weisblat D.A."/>
            <person name="Putnam N.H."/>
            <person name="Grigoriev I.V."/>
            <person name="Rokhsar D.S."/>
        </authorList>
    </citation>
    <scope>NUCLEOTIDE SEQUENCE</scope>
</reference>
<dbReference type="GO" id="GO:0042594">
    <property type="term" value="P:response to starvation"/>
    <property type="evidence" value="ECO:0000318"/>
    <property type="project" value="GO_Central"/>
</dbReference>
<accession>T1F8K6</accession>
<feature type="region of interest" description="Disordered" evidence="1">
    <location>
        <begin position="531"/>
        <end position="561"/>
    </location>
</feature>
<dbReference type="Proteomes" id="UP000015101">
    <property type="component" value="Unassembled WGS sequence"/>
</dbReference>
<gene>
    <name evidence="3" type="primary">20205155</name>
    <name evidence="2" type="ORF">HELRODRAFT_174883</name>
</gene>
<dbReference type="RefSeq" id="XP_009020565.1">
    <property type="nucleotide sequence ID" value="XM_009022317.1"/>
</dbReference>
<keyword evidence="4" id="KW-1185">Reference proteome</keyword>
<dbReference type="GO" id="GO:0000981">
    <property type="term" value="F:DNA-binding transcription factor activity, RNA polymerase II-specific"/>
    <property type="evidence" value="ECO:0000318"/>
    <property type="project" value="GO_Central"/>
</dbReference>
<dbReference type="EMBL" id="AMQM01005072">
    <property type="status" value="NOT_ANNOTATED_CDS"/>
    <property type="molecule type" value="Genomic_DNA"/>
</dbReference>
<feature type="compositionally biased region" description="Polar residues" evidence="1">
    <location>
        <begin position="289"/>
        <end position="307"/>
    </location>
</feature>
<feature type="region of interest" description="Disordered" evidence="1">
    <location>
        <begin position="289"/>
        <end position="310"/>
    </location>
</feature>
<feature type="region of interest" description="Disordered" evidence="1">
    <location>
        <begin position="91"/>
        <end position="136"/>
    </location>
</feature>
<reference evidence="2 4" key="2">
    <citation type="journal article" date="2013" name="Nature">
        <title>Insights into bilaterian evolution from three spiralian genomes.</title>
        <authorList>
            <person name="Simakov O."/>
            <person name="Marletaz F."/>
            <person name="Cho S.J."/>
            <person name="Edsinger-Gonzales E."/>
            <person name="Havlak P."/>
            <person name="Hellsten U."/>
            <person name="Kuo D.H."/>
            <person name="Larsson T."/>
            <person name="Lv J."/>
            <person name="Arendt D."/>
            <person name="Savage R."/>
            <person name="Osoegawa K."/>
            <person name="de Jong P."/>
            <person name="Grimwood J."/>
            <person name="Chapman J.A."/>
            <person name="Shapiro H."/>
            <person name="Aerts A."/>
            <person name="Otillar R.P."/>
            <person name="Terry A.Y."/>
            <person name="Boore J.L."/>
            <person name="Grigoriev I.V."/>
            <person name="Lindberg D.R."/>
            <person name="Seaver E.C."/>
            <person name="Weisblat D.A."/>
            <person name="Putnam N.H."/>
            <person name="Rokhsar D.S."/>
        </authorList>
    </citation>
    <scope>NUCLEOTIDE SEQUENCE</scope>
</reference>
<dbReference type="GO" id="GO:0000987">
    <property type="term" value="F:cis-regulatory region sequence-specific DNA binding"/>
    <property type="evidence" value="ECO:0000318"/>
    <property type="project" value="GO_Central"/>
</dbReference>
<evidence type="ECO:0000256" key="1">
    <source>
        <dbReference type="SAM" id="MobiDB-lite"/>
    </source>
</evidence>
<dbReference type="AlphaFoldDB" id="T1F8K6"/>